<gene>
    <name evidence="1" type="ordered locus">Nther_0914</name>
</gene>
<name>B2A8D3_NATTJ</name>
<dbReference type="HOGENOM" id="CLU_2247128_0_0_9"/>
<sequence length="104" mass="11005">MGLSLKPLLQKRLGVGKCHWRKSLGCSLMGSSPGLEVQAKWRSGANLTGKGIKGKPPRWRHSVAFSGKPAGPEAAALARTAATLTFGVTKASRKGCLFFIMAII</sequence>
<reference evidence="1 2" key="2">
    <citation type="journal article" date="2011" name="J. Bacteriol.">
        <title>Complete genome sequence of the anaerobic, halophilic alkalithermophile Natranaerobius thermophilus JW/NM-WN-LF.</title>
        <authorList>
            <person name="Zhao B."/>
            <person name="Mesbah N.M."/>
            <person name="Dalin E."/>
            <person name="Goodwin L."/>
            <person name="Nolan M."/>
            <person name="Pitluck S."/>
            <person name="Chertkov O."/>
            <person name="Brettin T.S."/>
            <person name="Han J."/>
            <person name="Larimer F.W."/>
            <person name="Land M.L."/>
            <person name="Hauser L."/>
            <person name="Kyrpides N."/>
            <person name="Wiegel J."/>
        </authorList>
    </citation>
    <scope>NUCLEOTIDE SEQUENCE [LARGE SCALE GENOMIC DNA]</scope>
    <source>
        <strain evidence="2">ATCC BAA-1301 / DSM 18059 / JW/NM-WN-LF</strain>
    </source>
</reference>
<dbReference type="EMBL" id="CP001034">
    <property type="protein sequence ID" value="ACB84499.1"/>
    <property type="molecule type" value="Genomic_DNA"/>
</dbReference>
<dbReference type="Proteomes" id="UP000001683">
    <property type="component" value="Chromosome"/>
</dbReference>
<dbReference type="AlphaFoldDB" id="B2A8D3"/>
<evidence type="ECO:0000313" key="1">
    <source>
        <dbReference type="EMBL" id="ACB84499.1"/>
    </source>
</evidence>
<evidence type="ECO:0000313" key="2">
    <source>
        <dbReference type="Proteomes" id="UP000001683"/>
    </source>
</evidence>
<dbReference type="KEGG" id="nth:Nther_0914"/>
<keyword evidence="2" id="KW-1185">Reference proteome</keyword>
<accession>B2A8D3</accession>
<proteinExistence type="predicted"/>
<protein>
    <submittedName>
        <fullName evidence="1">Uncharacterized protein</fullName>
    </submittedName>
</protein>
<reference evidence="1 2" key="1">
    <citation type="submission" date="2008-04" db="EMBL/GenBank/DDBJ databases">
        <title>Complete sequence of chromosome of Natranaerobius thermophilus JW/NM-WN-LF.</title>
        <authorList>
            <consortium name="US DOE Joint Genome Institute"/>
            <person name="Copeland A."/>
            <person name="Lucas S."/>
            <person name="Lapidus A."/>
            <person name="Glavina del Rio T."/>
            <person name="Dalin E."/>
            <person name="Tice H."/>
            <person name="Bruce D."/>
            <person name="Goodwin L."/>
            <person name="Pitluck S."/>
            <person name="Chertkov O."/>
            <person name="Brettin T."/>
            <person name="Detter J.C."/>
            <person name="Han C."/>
            <person name="Kuske C.R."/>
            <person name="Schmutz J."/>
            <person name="Larimer F."/>
            <person name="Land M."/>
            <person name="Hauser L."/>
            <person name="Kyrpides N."/>
            <person name="Lykidis A."/>
            <person name="Mesbah N.M."/>
            <person name="Wiegel J."/>
        </authorList>
    </citation>
    <scope>NUCLEOTIDE SEQUENCE [LARGE SCALE GENOMIC DNA]</scope>
    <source>
        <strain evidence="2">ATCC BAA-1301 / DSM 18059 / JW/NM-WN-LF</strain>
    </source>
</reference>
<dbReference type="InParanoid" id="B2A8D3"/>
<organism evidence="1 2">
    <name type="scientific">Natranaerobius thermophilus (strain ATCC BAA-1301 / DSM 18059 / JW/NM-WN-LF)</name>
    <dbReference type="NCBI Taxonomy" id="457570"/>
    <lineage>
        <taxon>Bacteria</taxon>
        <taxon>Bacillati</taxon>
        <taxon>Bacillota</taxon>
        <taxon>Clostridia</taxon>
        <taxon>Natranaerobiales</taxon>
        <taxon>Natranaerobiaceae</taxon>
        <taxon>Natranaerobius</taxon>
    </lineage>
</organism>